<comment type="caution">
    <text evidence="12">The sequence shown here is derived from an EMBL/GenBank/DDBJ whole genome shotgun (WGS) entry which is preliminary data.</text>
</comment>
<dbReference type="NCBIfam" id="TIGR00589">
    <property type="entry name" value="ogt"/>
    <property type="match status" value="1"/>
</dbReference>
<dbReference type="EMBL" id="AMEP01000085">
    <property type="protein sequence ID" value="EKY00556.1"/>
    <property type="molecule type" value="Genomic_DNA"/>
</dbReference>
<gene>
    <name evidence="12" type="ORF">HMPREF9151_01237</name>
</gene>
<dbReference type="InterPro" id="IPR023546">
    <property type="entry name" value="MGMT"/>
</dbReference>
<evidence type="ECO:0000256" key="9">
    <source>
        <dbReference type="HAMAP-Rule" id="MF_00772"/>
    </source>
</evidence>
<comment type="catalytic activity">
    <reaction evidence="1 9">
        <text>a 4-O-methyl-thymidine in DNA + L-cysteinyl-[protein] = a thymidine in DNA + S-methyl-L-cysteinyl-[protein]</text>
        <dbReference type="Rhea" id="RHEA:53428"/>
        <dbReference type="Rhea" id="RHEA-COMP:10131"/>
        <dbReference type="Rhea" id="RHEA-COMP:10132"/>
        <dbReference type="Rhea" id="RHEA-COMP:13555"/>
        <dbReference type="Rhea" id="RHEA-COMP:13556"/>
        <dbReference type="ChEBI" id="CHEBI:29950"/>
        <dbReference type="ChEBI" id="CHEBI:82612"/>
        <dbReference type="ChEBI" id="CHEBI:137386"/>
        <dbReference type="ChEBI" id="CHEBI:137387"/>
        <dbReference type="EC" id="2.1.1.63"/>
    </reaction>
</comment>
<dbReference type="HAMAP" id="MF_00772">
    <property type="entry name" value="OGT"/>
    <property type="match status" value="1"/>
</dbReference>
<dbReference type="InterPro" id="IPR036631">
    <property type="entry name" value="MGMT_N_sf"/>
</dbReference>
<keyword evidence="3 9" id="KW-0963">Cytoplasm</keyword>
<keyword evidence="13" id="KW-1185">Reference proteome</keyword>
<name>L1NB52_9BACT</name>
<feature type="domain" description="Methylguanine DNA methyltransferase ribonuclease-like" evidence="11">
    <location>
        <begin position="3"/>
        <end position="78"/>
    </location>
</feature>
<dbReference type="AlphaFoldDB" id="L1NB52"/>
<dbReference type="FunFam" id="1.10.10.10:FF:000214">
    <property type="entry name" value="Methylated-DNA--protein-cysteine methyltransferase"/>
    <property type="match status" value="1"/>
</dbReference>
<evidence type="ECO:0000313" key="13">
    <source>
        <dbReference type="Proteomes" id="UP000010433"/>
    </source>
</evidence>
<dbReference type="SUPFAM" id="SSF46767">
    <property type="entry name" value="Methylated DNA-protein cysteine methyltransferase, C-terminal domain"/>
    <property type="match status" value="1"/>
</dbReference>
<evidence type="ECO:0000256" key="4">
    <source>
        <dbReference type="ARBA" id="ARBA00022603"/>
    </source>
</evidence>
<proteinExistence type="inferred from homology"/>
<feature type="active site" description="Nucleophile; methyl group acceptor" evidence="9">
    <location>
        <position position="148"/>
    </location>
</feature>
<evidence type="ECO:0000256" key="2">
    <source>
        <dbReference type="ARBA" id="ARBA00008711"/>
    </source>
</evidence>
<evidence type="ECO:0000259" key="10">
    <source>
        <dbReference type="Pfam" id="PF01035"/>
    </source>
</evidence>
<comment type="function">
    <text evidence="9">Involved in the cellular defense against the biological effects of O6-methylguanine (O6-MeG) and O4-methylthymine (O4-MeT) in DNA. Repairs the methylated nucleobase in DNA by stoichiometrically transferring the methyl group to a cysteine residue in the enzyme. This is a suicide reaction: the enzyme is irreversibly inactivated.</text>
</comment>
<dbReference type="GO" id="GO:0003908">
    <property type="term" value="F:methylated-DNA-[protein]-cysteine S-methyltransferase activity"/>
    <property type="evidence" value="ECO:0007669"/>
    <property type="project" value="UniProtKB-UniRule"/>
</dbReference>
<evidence type="ECO:0000313" key="12">
    <source>
        <dbReference type="EMBL" id="EKY00556.1"/>
    </source>
</evidence>
<dbReference type="Proteomes" id="UP000010433">
    <property type="component" value="Unassembled WGS sequence"/>
</dbReference>
<dbReference type="CDD" id="cd06445">
    <property type="entry name" value="ATase"/>
    <property type="match status" value="1"/>
</dbReference>
<dbReference type="Pfam" id="PF02870">
    <property type="entry name" value="Methyltransf_1N"/>
    <property type="match status" value="1"/>
</dbReference>
<reference evidence="12 13" key="1">
    <citation type="submission" date="2012-05" db="EMBL/GenBank/DDBJ databases">
        <authorList>
            <person name="Weinstock G."/>
            <person name="Sodergren E."/>
            <person name="Lobos E.A."/>
            <person name="Fulton L."/>
            <person name="Fulton R."/>
            <person name="Courtney L."/>
            <person name="Fronick C."/>
            <person name="O'Laughlin M."/>
            <person name="Godfrey J."/>
            <person name="Wilson R.M."/>
            <person name="Miner T."/>
            <person name="Farmer C."/>
            <person name="Delehaunty K."/>
            <person name="Cordes M."/>
            <person name="Minx P."/>
            <person name="Tomlinson C."/>
            <person name="Chen J."/>
            <person name="Wollam A."/>
            <person name="Pepin K.H."/>
            <person name="Bhonagiri V."/>
            <person name="Zhang X."/>
            <person name="Suruliraj S."/>
            <person name="Warren W."/>
            <person name="Mitreva M."/>
            <person name="Mardis E.R."/>
            <person name="Wilson R.K."/>
        </authorList>
    </citation>
    <scope>NUCLEOTIDE SEQUENCE [LARGE SCALE GENOMIC DNA]</scope>
    <source>
        <strain evidence="12 13">F0055</strain>
    </source>
</reference>
<dbReference type="InterPro" id="IPR014048">
    <property type="entry name" value="MethylDNA_cys_MeTrfase_DNA-bd"/>
</dbReference>
<dbReference type="STRING" id="1127699.HMPREF9151_01237"/>
<dbReference type="InterPro" id="IPR036388">
    <property type="entry name" value="WH-like_DNA-bd_sf"/>
</dbReference>
<comment type="subcellular location">
    <subcellularLocation>
        <location evidence="9">Cytoplasm</location>
    </subcellularLocation>
</comment>
<sequence>MLYTDIISSPIGNLHLVSNGSVLTHLWLEGQKYVAKIVNDDKREHGQPVLETQKPIGENQLPIFAQAREWLQRYFAGENPGVLPPLSPQGTDFQQAVWHLLQQIPYGTTTTYSALARQLARQRGMKTISAQAVGGAIGRNPLCIFIPCHRVVGANGSLTGYVGGIERKRQLLEIEHIDLSPFFVPKDFTSPSTT</sequence>
<dbReference type="RefSeq" id="WP_009162451.1">
    <property type="nucleotide sequence ID" value="NZ_KB290995.1"/>
</dbReference>
<dbReference type="GO" id="GO:0005737">
    <property type="term" value="C:cytoplasm"/>
    <property type="evidence" value="ECO:0007669"/>
    <property type="project" value="UniProtKB-SubCell"/>
</dbReference>
<comment type="similarity">
    <text evidence="2 9">Belongs to the MGMT family.</text>
</comment>
<dbReference type="PANTHER" id="PTHR10815">
    <property type="entry name" value="METHYLATED-DNA--PROTEIN-CYSTEINE METHYLTRANSFERASE"/>
    <property type="match status" value="1"/>
</dbReference>
<evidence type="ECO:0000256" key="7">
    <source>
        <dbReference type="ARBA" id="ARBA00023204"/>
    </source>
</evidence>
<dbReference type="HOGENOM" id="CLU_000445_52_2_10"/>
<comment type="miscellaneous">
    <text evidence="9">This enzyme catalyzes only one turnover and therefore is not strictly catalytic. According to one definition, an enzyme is a biocatalyst that acts repeatedly and over many reaction cycles.</text>
</comment>
<dbReference type="PATRIC" id="fig|1127699.3.peg.1145"/>
<comment type="catalytic activity">
    <reaction evidence="8 9">
        <text>a 6-O-methyl-2'-deoxyguanosine in DNA + L-cysteinyl-[protein] = S-methyl-L-cysteinyl-[protein] + a 2'-deoxyguanosine in DNA</text>
        <dbReference type="Rhea" id="RHEA:24000"/>
        <dbReference type="Rhea" id="RHEA-COMP:10131"/>
        <dbReference type="Rhea" id="RHEA-COMP:10132"/>
        <dbReference type="Rhea" id="RHEA-COMP:11367"/>
        <dbReference type="Rhea" id="RHEA-COMP:11368"/>
        <dbReference type="ChEBI" id="CHEBI:29950"/>
        <dbReference type="ChEBI" id="CHEBI:82612"/>
        <dbReference type="ChEBI" id="CHEBI:85445"/>
        <dbReference type="ChEBI" id="CHEBI:85448"/>
        <dbReference type="EC" id="2.1.1.63"/>
    </reaction>
</comment>
<feature type="domain" description="Methylated-DNA-[protein]-cysteine S-methyltransferase DNA binding" evidence="10">
    <location>
        <begin position="92"/>
        <end position="176"/>
    </location>
</feature>
<evidence type="ECO:0000256" key="3">
    <source>
        <dbReference type="ARBA" id="ARBA00022490"/>
    </source>
</evidence>
<dbReference type="InterPro" id="IPR036217">
    <property type="entry name" value="MethylDNA_cys_MeTrfase_DNAb"/>
</dbReference>
<keyword evidence="5 9" id="KW-0808">Transferase</keyword>
<organism evidence="12 13">
    <name type="scientific">Hoylesella saccharolytica F0055</name>
    <dbReference type="NCBI Taxonomy" id="1127699"/>
    <lineage>
        <taxon>Bacteria</taxon>
        <taxon>Pseudomonadati</taxon>
        <taxon>Bacteroidota</taxon>
        <taxon>Bacteroidia</taxon>
        <taxon>Bacteroidales</taxon>
        <taxon>Prevotellaceae</taxon>
        <taxon>Hoylesella</taxon>
    </lineage>
</organism>
<dbReference type="Pfam" id="PF01035">
    <property type="entry name" value="DNA_binding_1"/>
    <property type="match status" value="1"/>
</dbReference>
<dbReference type="GO" id="GO:0032259">
    <property type="term" value="P:methylation"/>
    <property type="evidence" value="ECO:0007669"/>
    <property type="project" value="UniProtKB-KW"/>
</dbReference>
<dbReference type="Gene3D" id="3.30.160.70">
    <property type="entry name" value="Methylated DNA-protein cysteine methyltransferase domain"/>
    <property type="match status" value="1"/>
</dbReference>
<accession>L1NB52</accession>
<keyword evidence="7 9" id="KW-0234">DNA repair</keyword>
<keyword evidence="6 9" id="KW-0227">DNA damage</keyword>
<dbReference type="OrthoDB" id="9802228at2"/>
<dbReference type="InterPro" id="IPR008332">
    <property type="entry name" value="MethylG_MeTrfase_N"/>
</dbReference>
<dbReference type="SUPFAM" id="SSF53155">
    <property type="entry name" value="Methylated DNA-protein cysteine methyltransferase domain"/>
    <property type="match status" value="1"/>
</dbReference>
<dbReference type="GO" id="GO:0006307">
    <property type="term" value="P:DNA alkylation repair"/>
    <property type="evidence" value="ECO:0007669"/>
    <property type="project" value="UniProtKB-UniRule"/>
</dbReference>
<dbReference type="EC" id="2.1.1.63" evidence="9"/>
<keyword evidence="4 9" id="KW-0489">Methyltransferase</keyword>
<evidence type="ECO:0000259" key="11">
    <source>
        <dbReference type="Pfam" id="PF02870"/>
    </source>
</evidence>
<evidence type="ECO:0000256" key="5">
    <source>
        <dbReference type="ARBA" id="ARBA00022679"/>
    </source>
</evidence>
<dbReference type="InterPro" id="IPR001497">
    <property type="entry name" value="MethylDNA_cys_MeTrfase_AS"/>
</dbReference>
<protein>
    <recommendedName>
        <fullName evidence="9">Methylated-DNA--protein-cysteine methyltransferase</fullName>
        <ecNumber evidence="9">2.1.1.63</ecNumber>
    </recommendedName>
    <alternativeName>
        <fullName evidence="9">6-O-methylguanine-DNA methyltransferase</fullName>
        <shortName evidence="9">MGMT</shortName>
    </alternativeName>
    <alternativeName>
        <fullName evidence="9">O-6-methylguanine-DNA-alkyltransferase</fullName>
    </alternativeName>
</protein>
<dbReference type="PANTHER" id="PTHR10815:SF5">
    <property type="entry name" value="METHYLATED-DNA--PROTEIN-CYSTEINE METHYLTRANSFERASE"/>
    <property type="match status" value="1"/>
</dbReference>
<dbReference type="Gene3D" id="1.10.10.10">
    <property type="entry name" value="Winged helix-like DNA-binding domain superfamily/Winged helix DNA-binding domain"/>
    <property type="match status" value="1"/>
</dbReference>
<evidence type="ECO:0000256" key="1">
    <source>
        <dbReference type="ARBA" id="ARBA00001286"/>
    </source>
</evidence>
<dbReference type="PROSITE" id="PS00374">
    <property type="entry name" value="MGMT"/>
    <property type="match status" value="1"/>
</dbReference>
<evidence type="ECO:0000256" key="6">
    <source>
        <dbReference type="ARBA" id="ARBA00022763"/>
    </source>
</evidence>
<evidence type="ECO:0000256" key="8">
    <source>
        <dbReference type="ARBA" id="ARBA00049348"/>
    </source>
</evidence>